<keyword evidence="6" id="KW-1185">Reference proteome</keyword>
<evidence type="ECO:0000256" key="4">
    <source>
        <dbReference type="ARBA" id="ARBA00022842"/>
    </source>
</evidence>
<dbReference type="PANTHER" id="PTHR12103:SF12">
    <property type="entry name" value="FI20020P1"/>
    <property type="match status" value="1"/>
</dbReference>
<evidence type="ECO:0000256" key="3">
    <source>
        <dbReference type="ARBA" id="ARBA00022801"/>
    </source>
</evidence>
<dbReference type="GO" id="GO:0046872">
    <property type="term" value="F:metal ion binding"/>
    <property type="evidence" value="ECO:0007669"/>
    <property type="project" value="UniProtKB-KW"/>
</dbReference>
<name>A0A2H1BWK1_FASHE</name>
<gene>
    <name evidence="5" type="ORF">D915_009145</name>
</gene>
<evidence type="ECO:0000313" key="6">
    <source>
        <dbReference type="Proteomes" id="UP000230066"/>
    </source>
</evidence>
<accession>A0A2H1BWK1</accession>
<dbReference type="Gene3D" id="3.40.50.1000">
    <property type="entry name" value="HAD superfamily/HAD-like"/>
    <property type="match status" value="1"/>
</dbReference>
<comment type="similarity">
    <text evidence="1">Belongs to the 5'(3')-deoxyribonucleotidase family.</text>
</comment>
<dbReference type="SUPFAM" id="SSF56784">
    <property type="entry name" value="HAD-like"/>
    <property type="match status" value="1"/>
</dbReference>
<protein>
    <submittedName>
        <fullName evidence="5">5'-nucleotidase domain-containing proteinical protein</fullName>
    </submittedName>
</protein>
<sequence>MSLKKLNSQNILYFGYHVYSGLADVANTQGWTTAAVIPELKHEIDENNMDNFRLCMTKLRELEKMINRYQHVTSAEAKCLPDEWLAERNELRIQTKVEFNRPSDRIFRSFHDPSCFTRRLS</sequence>
<dbReference type="EMBL" id="JXXN02005142">
    <property type="protein sequence ID" value="THD20104.1"/>
    <property type="molecule type" value="Genomic_DNA"/>
</dbReference>
<keyword evidence="2" id="KW-0479">Metal-binding</keyword>
<dbReference type="InterPro" id="IPR023214">
    <property type="entry name" value="HAD_sf"/>
</dbReference>
<dbReference type="InterPro" id="IPR008380">
    <property type="entry name" value="HAD-SF_hydro_IG_5-nucl"/>
</dbReference>
<dbReference type="GO" id="GO:0008253">
    <property type="term" value="F:5'-nucleotidase activity"/>
    <property type="evidence" value="ECO:0007669"/>
    <property type="project" value="TreeGrafter"/>
</dbReference>
<dbReference type="AlphaFoldDB" id="A0A2H1BWK1"/>
<evidence type="ECO:0000313" key="5">
    <source>
        <dbReference type="EMBL" id="THD20104.1"/>
    </source>
</evidence>
<dbReference type="PANTHER" id="PTHR12103">
    <property type="entry name" value="5'-NUCLEOTIDASE DOMAIN-CONTAINING"/>
    <property type="match status" value="1"/>
</dbReference>
<dbReference type="Proteomes" id="UP000230066">
    <property type="component" value="Unassembled WGS sequence"/>
</dbReference>
<comment type="caution">
    <text evidence="5">The sequence shown here is derived from an EMBL/GenBank/DDBJ whole genome shotgun (WGS) entry which is preliminary data.</text>
</comment>
<organism evidence="5 6">
    <name type="scientific">Fasciola hepatica</name>
    <name type="common">Liver fluke</name>
    <dbReference type="NCBI Taxonomy" id="6192"/>
    <lineage>
        <taxon>Eukaryota</taxon>
        <taxon>Metazoa</taxon>
        <taxon>Spiralia</taxon>
        <taxon>Lophotrochozoa</taxon>
        <taxon>Platyhelminthes</taxon>
        <taxon>Trematoda</taxon>
        <taxon>Digenea</taxon>
        <taxon>Plagiorchiida</taxon>
        <taxon>Echinostomata</taxon>
        <taxon>Echinostomatoidea</taxon>
        <taxon>Fasciolidae</taxon>
        <taxon>Fasciola</taxon>
    </lineage>
</organism>
<keyword evidence="4" id="KW-0460">Magnesium</keyword>
<reference evidence="5" key="1">
    <citation type="submission" date="2019-03" db="EMBL/GenBank/DDBJ databases">
        <title>Improved annotation for the trematode Fasciola hepatica.</title>
        <authorList>
            <person name="Choi Y.-J."/>
            <person name="Martin J."/>
            <person name="Mitreva M."/>
        </authorList>
    </citation>
    <scope>NUCLEOTIDE SEQUENCE [LARGE SCALE GENOMIC DNA]</scope>
</reference>
<evidence type="ECO:0000256" key="2">
    <source>
        <dbReference type="ARBA" id="ARBA00022723"/>
    </source>
</evidence>
<dbReference type="Pfam" id="PF05761">
    <property type="entry name" value="5_nucleotid"/>
    <property type="match status" value="1"/>
</dbReference>
<proteinExistence type="inferred from homology"/>
<dbReference type="InterPro" id="IPR036412">
    <property type="entry name" value="HAD-like_sf"/>
</dbReference>
<evidence type="ECO:0000256" key="1">
    <source>
        <dbReference type="ARBA" id="ARBA00009589"/>
    </source>
</evidence>
<keyword evidence="3" id="KW-0378">Hydrolase</keyword>